<name>A0A1F5T060_9BACT</name>
<proteinExistence type="predicted"/>
<comment type="caution">
    <text evidence="1">The sequence shown here is derived from an EMBL/GenBank/DDBJ whole genome shotgun (WGS) entry which is preliminary data.</text>
</comment>
<dbReference type="AlphaFoldDB" id="A0A1F5T060"/>
<accession>A0A1F5T060</accession>
<evidence type="ECO:0000313" key="2">
    <source>
        <dbReference type="Proteomes" id="UP000179001"/>
    </source>
</evidence>
<dbReference type="EMBL" id="MFGJ01000006">
    <property type="protein sequence ID" value="OGF32355.1"/>
    <property type="molecule type" value="Genomic_DNA"/>
</dbReference>
<gene>
    <name evidence="1" type="ORF">A2478_03480</name>
</gene>
<dbReference type="Proteomes" id="UP000179001">
    <property type="component" value="Unassembled WGS sequence"/>
</dbReference>
<organism evidence="1 2">
    <name type="scientific">Candidatus Falkowbacteria bacterium RIFOXYC2_FULL_36_12</name>
    <dbReference type="NCBI Taxonomy" id="1798002"/>
    <lineage>
        <taxon>Bacteria</taxon>
        <taxon>Candidatus Falkowiibacteriota</taxon>
    </lineage>
</organism>
<sequence length="198" mass="23331">MDTIDNGQELNVVVKDFVVFTFLDSNTYNLNLRLFDSIMSAERVMPETKQLVLSECMHRLDDWKCVVLVLRYEKKTEIVRYVIDKVFLHCASVNSNNGYGPYRLFEASLLYEILLNGCGENLFLALEAWNFIKELKLLHKFSLDEFRRMHNAIEKISTLKDWCRTKTVVDELATRIDCLEQEKILEQYFHLESTTEEI</sequence>
<reference evidence="1 2" key="1">
    <citation type="journal article" date="2016" name="Nat. Commun.">
        <title>Thousands of microbial genomes shed light on interconnected biogeochemical processes in an aquifer system.</title>
        <authorList>
            <person name="Anantharaman K."/>
            <person name="Brown C.T."/>
            <person name="Hug L.A."/>
            <person name="Sharon I."/>
            <person name="Castelle C.J."/>
            <person name="Probst A.J."/>
            <person name="Thomas B.C."/>
            <person name="Singh A."/>
            <person name="Wilkins M.J."/>
            <person name="Karaoz U."/>
            <person name="Brodie E.L."/>
            <person name="Williams K.H."/>
            <person name="Hubbard S.S."/>
            <person name="Banfield J.F."/>
        </authorList>
    </citation>
    <scope>NUCLEOTIDE SEQUENCE [LARGE SCALE GENOMIC DNA]</scope>
</reference>
<evidence type="ECO:0000313" key="1">
    <source>
        <dbReference type="EMBL" id="OGF32355.1"/>
    </source>
</evidence>
<protein>
    <submittedName>
        <fullName evidence="1">Uncharacterized protein</fullName>
    </submittedName>
</protein>
<dbReference type="STRING" id="1798002.A2478_03480"/>